<dbReference type="OrthoDB" id="2068382at2"/>
<evidence type="ECO:0000313" key="3">
    <source>
        <dbReference type="Proteomes" id="UP000095492"/>
    </source>
</evidence>
<protein>
    <submittedName>
        <fullName evidence="2">Uncharacterized protein</fullName>
    </submittedName>
</protein>
<dbReference type="RefSeq" id="WP_021737568.1">
    <property type="nucleotide sequence ID" value="NZ_CABKSU010000004.1"/>
</dbReference>
<feature type="region of interest" description="Disordered" evidence="1">
    <location>
        <begin position="23"/>
        <end position="97"/>
    </location>
</feature>
<evidence type="ECO:0000256" key="1">
    <source>
        <dbReference type="SAM" id="MobiDB-lite"/>
    </source>
</evidence>
<organism evidence="2 3">
    <name type="scientific">Eubacterium ramulus</name>
    <dbReference type="NCBI Taxonomy" id="39490"/>
    <lineage>
        <taxon>Bacteria</taxon>
        <taxon>Bacillati</taxon>
        <taxon>Bacillota</taxon>
        <taxon>Clostridia</taxon>
        <taxon>Eubacteriales</taxon>
        <taxon>Eubacteriaceae</taxon>
        <taxon>Eubacterium</taxon>
    </lineage>
</organism>
<dbReference type="AlphaFoldDB" id="A0A173UE06"/>
<reference evidence="2 3" key="1">
    <citation type="submission" date="2015-09" db="EMBL/GenBank/DDBJ databases">
        <authorList>
            <consortium name="Pathogen Informatics"/>
        </authorList>
    </citation>
    <scope>NUCLEOTIDE SEQUENCE [LARGE SCALE GENOMIC DNA]</scope>
    <source>
        <strain evidence="2 3">2789STDY5608891</strain>
    </source>
</reference>
<evidence type="ECO:0000313" key="2">
    <source>
        <dbReference type="EMBL" id="CUN12477.1"/>
    </source>
</evidence>
<dbReference type="GeneID" id="42785191"/>
<feature type="compositionally biased region" description="Basic and acidic residues" evidence="1">
    <location>
        <begin position="80"/>
        <end position="95"/>
    </location>
</feature>
<proteinExistence type="predicted"/>
<gene>
    <name evidence="2" type="ORF">ERS852448_01974</name>
</gene>
<dbReference type="Proteomes" id="UP000095492">
    <property type="component" value="Unassembled WGS sequence"/>
</dbReference>
<name>A0A173UE06_EUBRA</name>
<dbReference type="EMBL" id="CYYA01000013">
    <property type="protein sequence ID" value="CUN12477.1"/>
    <property type="molecule type" value="Genomic_DNA"/>
</dbReference>
<accession>A0A173UE06</accession>
<dbReference type="STRING" id="39490.ERS852448_01974"/>
<sequence length="164" mass="18620">MAGFCFWLVILIFIIFSVRKGRKSSNRSEQPPVHPQRPERKSASPHRSYSSQSHAEKPQTSAGKKNYGSEKSSSVAKTTGNERKNKEARKQREADLQAVFDENQIVAAAKVNTREVELDNDRDAEEEHLMDAVYDAMIKGPHNSMDFQRDFIAEGMDMLNSFDL</sequence>
<feature type="compositionally biased region" description="Polar residues" evidence="1">
    <location>
        <begin position="45"/>
        <end position="79"/>
    </location>
</feature>